<reference evidence="5 6" key="1">
    <citation type="journal article" date="2019" name="Sci. Rep.">
        <title>Comparative genomics of chytrid fungi reveal insights into the obligate biotrophic and pathogenic lifestyle of Synchytrium endobioticum.</title>
        <authorList>
            <person name="van de Vossenberg B.T.L.H."/>
            <person name="Warris S."/>
            <person name="Nguyen H.D.T."/>
            <person name="van Gent-Pelzer M.P.E."/>
            <person name="Joly D.L."/>
            <person name="van de Geest H.C."/>
            <person name="Bonants P.J.M."/>
            <person name="Smith D.S."/>
            <person name="Levesque C.A."/>
            <person name="van der Lee T.A.J."/>
        </authorList>
    </citation>
    <scope>NUCLEOTIDE SEQUENCE [LARGE SCALE GENOMIC DNA]</scope>
    <source>
        <strain evidence="5 6">JEL517</strain>
    </source>
</reference>
<dbReference type="GO" id="GO:0016020">
    <property type="term" value="C:membrane"/>
    <property type="evidence" value="ECO:0007669"/>
    <property type="project" value="TreeGrafter"/>
</dbReference>
<dbReference type="PROSITE" id="PS51677">
    <property type="entry name" value="NODB"/>
    <property type="match status" value="1"/>
</dbReference>
<protein>
    <recommendedName>
        <fullName evidence="4">NodB homology domain-containing protein</fullName>
    </recommendedName>
</protein>
<evidence type="ECO:0000256" key="1">
    <source>
        <dbReference type="ARBA" id="ARBA00022723"/>
    </source>
</evidence>
<sequence>MKWINVGSCRHSSLFLSKQTHQSVDSKPRRRDDNEVWATSLHVAESPTHELKLFGFASNGGRLSQKQEISSTVKPNMTNKLPKNLAKPKAAMPISNVSLATITYASAILVGAILIGKSPLNLDQAGKERFGRAVLDKRAVSPPPIIPAQPAAYPSPDETLMISGAYLTDPIVANSLAYVQSVIPPALLNITPSTYIQYSTVTYTANPATTCYWPNNQCIRTTTGDWGPPDVVYCPQNYQWGLTYDDAPSENIVNGVHSNDTFTLMDQLDSMNLKASFFVTGSQSSYYPASLIAIANRSHHVAHHSWSHHPLTSLTNAQIVAEMMYTAAIIHKNTGLSVRYFRPPYGDIDDRVRAIVNALGFRIIMWDGKYDSTDADVTANDANFGVVENLISSFFNTVPGFISLQHTISTFTSGTSIAALKKIQSLGGIKNQMMTIPQCLGDPQWYKNAQVTTIYNSCTIPGGCGAVVSPYAAPSAAAIPSQSVGYAVASPDATPTTSAVNFLTVSSGTIVVLSQTMLVSLAVLYYFMW</sequence>
<feature type="transmembrane region" description="Helical" evidence="3">
    <location>
        <begin position="90"/>
        <end position="115"/>
    </location>
</feature>
<proteinExistence type="predicted"/>
<dbReference type="InterPro" id="IPR002509">
    <property type="entry name" value="NODB_dom"/>
</dbReference>
<keyword evidence="6" id="KW-1185">Reference proteome</keyword>
<dbReference type="Gene3D" id="3.20.20.370">
    <property type="entry name" value="Glycoside hydrolase/deacetylase"/>
    <property type="match status" value="1"/>
</dbReference>
<evidence type="ECO:0000259" key="4">
    <source>
        <dbReference type="PROSITE" id="PS51677"/>
    </source>
</evidence>
<dbReference type="RefSeq" id="XP_031028015.1">
    <property type="nucleotide sequence ID" value="XM_031166029.1"/>
</dbReference>
<evidence type="ECO:0000256" key="2">
    <source>
        <dbReference type="ARBA" id="ARBA00022801"/>
    </source>
</evidence>
<keyword evidence="3" id="KW-0472">Membrane</keyword>
<dbReference type="AlphaFoldDB" id="A0A507CFN1"/>
<accession>A0A507CFN1</accession>
<dbReference type="InterPro" id="IPR011330">
    <property type="entry name" value="Glyco_hydro/deAcase_b/a-brl"/>
</dbReference>
<dbReference type="EMBL" id="QEAO01000001">
    <property type="protein sequence ID" value="TPX38301.1"/>
    <property type="molecule type" value="Genomic_DNA"/>
</dbReference>
<feature type="domain" description="NodB homology" evidence="4">
    <location>
        <begin position="238"/>
        <end position="437"/>
    </location>
</feature>
<evidence type="ECO:0000256" key="3">
    <source>
        <dbReference type="SAM" id="Phobius"/>
    </source>
</evidence>
<comment type="caution">
    <text evidence="5">The sequence shown here is derived from an EMBL/GenBank/DDBJ whole genome shotgun (WGS) entry which is preliminary data.</text>
</comment>
<organism evidence="5 6">
    <name type="scientific">Synchytrium microbalum</name>
    <dbReference type="NCBI Taxonomy" id="1806994"/>
    <lineage>
        <taxon>Eukaryota</taxon>
        <taxon>Fungi</taxon>
        <taxon>Fungi incertae sedis</taxon>
        <taxon>Chytridiomycota</taxon>
        <taxon>Chytridiomycota incertae sedis</taxon>
        <taxon>Chytridiomycetes</taxon>
        <taxon>Synchytriales</taxon>
        <taxon>Synchytriaceae</taxon>
        <taxon>Synchytrium</taxon>
    </lineage>
</organism>
<dbReference type="GeneID" id="42001326"/>
<name>A0A507CFN1_9FUNG</name>
<dbReference type="SUPFAM" id="SSF88713">
    <property type="entry name" value="Glycoside hydrolase/deacetylase"/>
    <property type="match status" value="1"/>
</dbReference>
<dbReference type="PANTHER" id="PTHR10587:SF133">
    <property type="entry name" value="CHITIN DEACETYLASE 1-RELATED"/>
    <property type="match status" value="1"/>
</dbReference>
<gene>
    <name evidence="5" type="ORF">SmJEL517_g00099</name>
</gene>
<dbReference type="GO" id="GO:0009272">
    <property type="term" value="P:fungal-type cell wall biogenesis"/>
    <property type="evidence" value="ECO:0007669"/>
    <property type="project" value="UniProtKB-ARBA"/>
</dbReference>
<dbReference type="GO" id="GO:0004099">
    <property type="term" value="F:chitin deacetylase activity"/>
    <property type="evidence" value="ECO:0007669"/>
    <property type="project" value="UniProtKB-ARBA"/>
</dbReference>
<dbReference type="Proteomes" id="UP000319731">
    <property type="component" value="Unassembled WGS sequence"/>
</dbReference>
<dbReference type="InterPro" id="IPR050248">
    <property type="entry name" value="Polysacc_deacetylase_ArnD"/>
</dbReference>
<keyword evidence="3" id="KW-1133">Transmembrane helix</keyword>
<dbReference type="STRING" id="1806994.A0A507CFN1"/>
<dbReference type="GO" id="GO:0005975">
    <property type="term" value="P:carbohydrate metabolic process"/>
    <property type="evidence" value="ECO:0007669"/>
    <property type="project" value="InterPro"/>
</dbReference>
<evidence type="ECO:0000313" key="5">
    <source>
        <dbReference type="EMBL" id="TPX38301.1"/>
    </source>
</evidence>
<dbReference type="OrthoDB" id="407355at2759"/>
<keyword evidence="3" id="KW-0812">Transmembrane</keyword>
<evidence type="ECO:0000313" key="6">
    <source>
        <dbReference type="Proteomes" id="UP000319731"/>
    </source>
</evidence>
<dbReference type="Pfam" id="PF01522">
    <property type="entry name" value="Polysacc_deac_1"/>
    <property type="match status" value="1"/>
</dbReference>
<keyword evidence="1" id="KW-0479">Metal-binding</keyword>
<feature type="transmembrane region" description="Helical" evidence="3">
    <location>
        <begin position="502"/>
        <end position="527"/>
    </location>
</feature>
<keyword evidence="2" id="KW-0378">Hydrolase</keyword>
<dbReference type="GO" id="GO:0046872">
    <property type="term" value="F:metal ion binding"/>
    <property type="evidence" value="ECO:0007669"/>
    <property type="project" value="UniProtKB-KW"/>
</dbReference>
<dbReference type="PANTHER" id="PTHR10587">
    <property type="entry name" value="GLYCOSYL TRANSFERASE-RELATED"/>
    <property type="match status" value="1"/>
</dbReference>